<protein>
    <recommendedName>
        <fullName evidence="5">Wax synthase domain-containing protein</fullName>
    </recommendedName>
</protein>
<dbReference type="AlphaFoldDB" id="A0A814QZJ4"/>
<feature type="transmembrane region" description="Helical" evidence="1">
    <location>
        <begin position="79"/>
        <end position="103"/>
    </location>
</feature>
<dbReference type="EMBL" id="CAJOBD010002692">
    <property type="protein sequence ID" value="CAF3901148.1"/>
    <property type="molecule type" value="Genomic_DNA"/>
</dbReference>
<organism evidence="2 4">
    <name type="scientific">Rotaria sordida</name>
    <dbReference type="NCBI Taxonomy" id="392033"/>
    <lineage>
        <taxon>Eukaryota</taxon>
        <taxon>Metazoa</taxon>
        <taxon>Spiralia</taxon>
        <taxon>Gnathifera</taxon>
        <taxon>Rotifera</taxon>
        <taxon>Eurotatoria</taxon>
        <taxon>Bdelloidea</taxon>
        <taxon>Philodinida</taxon>
        <taxon>Philodinidae</taxon>
        <taxon>Rotaria</taxon>
    </lineage>
</organism>
<feature type="transmembrane region" description="Helical" evidence="1">
    <location>
        <begin position="196"/>
        <end position="213"/>
    </location>
</feature>
<evidence type="ECO:0000313" key="3">
    <source>
        <dbReference type="EMBL" id="CAF3901148.1"/>
    </source>
</evidence>
<dbReference type="GO" id="GO:0006629">
    <property type="term" value="P:lipid metabolic process"/>
    <property type="evidence" value="ECO:0007669"/>
    <property type="project" value="InterPro"/>
</dbReference>
<dbReference type="Proteomes" id="UP000663864">
    <property type="component" value="Unassembled WGS sequence"/>
</dbReference>
<reference evidence="2" key="1">
    <citation type="submission" date="2021-02" db="EMBL/GenBank/DDBJ databases">
        <authorList>
            <person name="Nowell W R."/>
        </authorList>
    </citation>
    <scope>NUCLEOTIDE SEQUENCE</scope>
</reference>
<feature type="transmembrane region" description="Helical" evidence="1">
    <location>
        <begin position="48"/>
        <end position="67"/>
    </location>
</feature>
<evidence type="ECO:0008006" key="5">
    <source>
        <dbReference type="Google" id="ProtNLM"/>
    </source>
</evidence>
<dbReference type="PANTHER" id="PTHR31595">
    <property type="entry name" value="LONG-CHAIN-ALCOHOL O-FATTY-ACYLTRANSFERASE 3-RELATED"/>
    <property type="match status" value="1"/>
</dbReference>
<dbReference type="Proteomes" id="UP000663836">
    <property type="component" value="Unassembled WGS sequence"/>
</dbReference>
<sequence length="264" mass="31225">MISICLCDLTMFSREKCLTFHLFLLKTLWILFPLLPSKSKRDEWTIKYYFLLILLKLIINHWMYRWTMNCETRISYERIFMFYITIMTISYVLDIQIVLVRILTRDKYTVESFTNFPWFSLSLREIWDQRYNRIVDRPGRPSDLVGALVDTVLKESIFEPIRSELSSSTIAGLTTFLISSLLHVHIVVVSFDDLSYVFYTFIFFVLHGIVCGLEANMKIQFPEHVGWLLTHTFLLLTASFILGPLIRKGSPFFMLHPPPFYNNK</sequence>
<feature type="transmembrane region" description="Helical" evidence="1">
    <location>
        <begin position="170"/>
        <end position="190"/>
    </location>
</feature>
<feature type="transmembrane region" description="Helical" evidence="1">
    <location>
        <begin position="225"/>
        <end position="246"/>
    </location>
</feature>
<comment type="caution">
    <text evidence="2">The sequence shown here is derived from an EMBL/GenBank/DDBJ whole genome shotgun (WGS) entry which is preliminary data.</text>
</comment>
<evidence type="ECO:0000313" key="2">
    <source>
        <dbReference type="EMBL" id="CAF1126302.1"/>
    </source>
</evidence>
<dbReference type="GO" id="GO:0008374">
    <property type="term" value="F:O-acyltransferase activity"/>
    <property type="evidence" value="ECO:0007669"/>
    <property type="project" value="InterPro"/>
</dbReference>
<gene>
    <name evidence="3" type="ORF">JBS370_LOCUS20884</name>
    <name evidence="2" type="ORF">ZHD862_LOCUS18903</name>
</gene>
<dbReference type="EMBL" id="CAJNOT010001003">
    <property type="protein sequence ID" value="CAF1126302.1"/>
    <property type="molecule type" value="Genomic_DNA"/>
</dbReference>
<proteinExistence type="predicted"/>
<dbReference type="PANTHER" id="PTHR31595:SF57">
    <property type="entry name" value="OS04G0481900 PROTEIN"/>
    <property type="match status" value="1"/>
</dbReference>
<feature type="transmembrane region" description="Helical" evidence="1">
    <location>
        <begin position="18"/>
        <end position="36"/>
    </location>
</feature>
<keyword evidence="1" id="KW-0812">Transmembrane</keyword>
<accession>A0A814QZJ4</accession>
<evidence type="ECO:0000256" key="1">
    <source>
        <dbReference type="SAM" id="Phobius"/>
    </source>
</evidence>
<evidence type="ECO:0000313" key="4">
    <source>
        <dbReference type="Proteomes" id="UP000663864"/>
    </source>
</evidence>
<keyword evidence="1" id="KW-1133">Transmembrane helix</keyword>
<dbReference type="InterPro" id="IPR044851">
    <property type="entry name" value="Wax_synthase"/>
</dbReference>
<keyword evidence="1" id="KW-0472">Membrane</keyword>
<name>A0A814QZJ4_9BILA</name>